<dbReference type="InterPro" id="IPR050121">
    <property type="entry name" value="Cytochrome_P450_monoxygenase"/>
</dbReference>
<protein>
    <recommendedName>
        <fullName evidence="9">Cytochrome P450</fullName>
    </recommendedName>
</protein>
<evidence type="ECO:0000256" key="3">
    <source>
        <dbReference type="ARBA" id="ARBA00022723"/>
    </source>
</evidence>
<dbReference type="InterPro" id="IPR002401">
    <property type="entry name" value="Cyt_P450_E_grp-I"/>
</dbReference>
<keyword evidence="8" id="KW-1185">Reference proteome</keyword>
<evidence type="ECO:0000256" key="1">
    <source>
        <dbReference type="ARBA" id="ARBA00001971"/>
    </source>
</evidence>
<dbReference type="Pfam" id="PF00067">
    <property type="entry name" value="p450"/>
    <property type="match status" value="2"/>
</dbReference>
<organism evidence="7 8">
    <name type="scientific">Neocucurbitaria cava</name>
    <dbReference type="NCBI Taxonomy" id="798079"/>
    <lineage>
        <taxon>Eukaryota</taxon>
        <taxon>Fungi</taxon>
        <taxon>Dikarya</taxon>
        <taxon>Ascomycota</taxon>
        <taxon>Pezizomycotina</taxon>
        <taxon>Dothideomycetes</taxon>
        <taxon>Pleosporomycetidae</taxon>
        <taxon>Pleosporales</taxon>
        <taxon>Pleosporineae</taxon>
        <taxon>Cucurbitariaceae</taxon>
        <taxon>Neocucurbitaria</taxon>
    </lineage>
</organism>
<dbReference type="SUPFAM" id="SSF48264">
    <property type="entry name" value="Cytochrome P450"/>
    <property type="match status" value="1"/>
</dbReference>
<dbReference type="PROSITE" id="PS00086">
    <property type="entry name" value="CYTOCHROME_P450"/>
    <property type="match status" value="1"/>
</dbReference>
<keyword evidence="3 5" id="KW-0479">Metal-binding</keyword>
<evidence type="ECO:0000256" key="4">
    <source>
        <dbReference type="ARBA" id="ARBA00023004"/>
    </source>
</evidence>
<dbReference type="GO" id="GO:0016705">
    <property type="term" value="F:oxidoreductase activity, acting on paired donors, with incorporation or reduction of molecular oxygen"/>
    <property type="evidence" value="ECO:0007669"/>
    <property type="project" value="InterPro"/>
</dbReference>
<dbReference type="PANTHER" id="PTHR24305:SF232">
    <property type="entry name" value="P450, PUTATIVE (EUROFUNG)-RELATED"/>
    <property type="match status" value="1"/>
</dbReference>
<evidence type="ECO:0000256" key="6">
    <source>
        <dbReference type="RuleBase" id="RU000461"/>
    </source>
</evidence>
<dbReference type="InterPro" id="IPR001128">
    <property type="entry name" value="Cyt_P450"/>
</dbReference>
<dbReference type="GO" id="GO:0005506">
    <property type="term" value="F:iron ion binding"/>
    <property type="evidence" value="ECO:0007669"/>
    <property type="project" value="InterPro"/>
</dbReference>
<keyword evidence="5 6" id="KW-0349">Heme</keyword>
<sequence>MSPGFLNGVVAPQLHDSFMDLMDLWKEKMRLGKGRPFSTKVDIYDTALEAIWAAVFGNAETATITREQVNLLASMDGIETPSTEDEAVDFPRAPAPPAFDAILRLTDNLEHVVKSPFPRLAGRVLRWAPSINKLIKLKDEVITAQISKAEKRMAEIKGVSNKISNAVDHLLRRESMAAERQKRPPQYHSKVMIAELLGLLIAGHDTTSTTLLWAMKLLSKSQDVQQRLRSELRSAFVVANSEGRVPNAHEIATTQSHYLDACLEEILRCSQTAVVASRTSTTDAVILGHVVPKGTRIMMCGNGGGILMPSYKVDDKLRSKSYHNADGGKVGVWDTEGMTEFKPDRWLVQDTATGFQIFDSTAGPHLLFGAGPRSCFGRRLAYLELRLAIVLVVWSFELQPVPERYASWEAMEQLTHSPVQSYVKLAEA</sequence>
<dbReference type="Gene3D" id="1.10.630.10">
    <property type="entry name" value="Cytochrome P450"/>
    <property type="match status" value="1"/>
</dbReference>
<proteinExistence type="inferred from homology"/>
<reference evidence="7" key="1">
    <citation type="submission" date="2022-10" db="EMBL/GenBank/DDBJ databases">
        <title>Tapping the CABI collections for fungal endophytes: first genome assemblies for Collariella, Neodidymelliopsis, Ascochyta clinopodiicola, Didymella pomorum, Didymosphaeria variabile, Neocosmospora piperis and Neocucurbitaria cava.</title>
        <authorList>
            <person name="Hill R."/>
        </authorList>
    </citation>
    <scope>NUCLEOTIDE SEQUENCE</scope>
    <source>
        <strain evidence="7">IMI 356814</strain>
    </source>
</reference>
<gene>
    <name evidence="7" type="ORF">N0V83_004961</name>
</gene>
<comment type="similarity">
    <text evidence="2 6">Belongs to the cytochrome P450 family.</text>
</comment>
<dbReference type="InterPro" id="IPR017972">
    <property type="entry name" value="Cyt_P450_CS"/>
</dbReference>
<dbReference type="GO" id="GO:0020037">
    <property type="term" value="F:heme binding"/>
    <property type="evidence" value="ECO:0007669"/>
    <property type="project" value="InterPro"/>
</dbReference>
<dbReference type="GO" id="GO:0004497">
    <property type="term" value="F:monooxygenase activity"/>
    <property type="evidence" value="ECO:0007669"/>
    <property type="project" value="UniProtKB-KW"/>
</dbReference>
<evidence type="ECO:0000256" key="5">
    <source>
        <dbReference type="PIRSR" id="PIRSR602401-1"/>
    </source>
</evidence>
<accession>A0A9W8Y817</accession>
<name>A0A9W8Y817_9PLEO</name>
<dbReference type="PANTHER" id="PTHR24305">
    <property type="entry name" value="CYTOCHROME P450"/>
    <property type="match status" value="1"/>
</dbReference>
<keyword evidence="6" id="KW-0503">Monooxygenase</keyword>
<evidence type="ECO:0008006" key="9">
    <source>
        <dbReference type="Google" id="ProtNLM"/>
    </source>
</evidence>
<dbReference type="EMBL" id="JAPEUY010000008">
    <property type="protein sequence ID" value="KAJ4370443.1"/>
    <property type="molecule type" value="Genomic_DNA"/>
</dbReference>
<dbReference type="PRINTS" id="PR00385">
    <property type="entry name" value="P450"/>
</dbReference>
<keyword evidence="4 5" id="KW-0408">Iron</keyword>
<dbReference type="OrthoDB" id="1470350at2759"/>
<evidence type="ECO:0000256" key="2">
    <source>
        <dbReference type="ARBA" id="ARBA00010617"/>
    </source>
</evidence>
<comment type="caution">
    <text evidence="7">The sequence shown here is derived from an EMBL/GenBank/DDBJ whole genome shotgun (WGS) entry which is preliminary data.</text>
</comment>
<dbReference type="PRINTS" id="PR00463">
    <property type="entry name" value="EP450I"/>
</dbReference>
<dbReference type="Proteomes" id="UP001140560">
    <property type="component" value="Unassembled WGS sequence"/>
</dbReference>
<keyword evidence="6" id="KW-0560">Oxidoreductase</keyword>
<evidence type="ECO:0000313" key="8">
    <source>
        <dbReference type="Proteomes" id="UP001140560"/>
    </source>
</evidence>
<comment type="cofactor">
    <cofactor evidence="1 5">
        <name>heme</name>
        <dbReference type="ChEBI" id="CHEBI:30413"/>
    </cofactor>
</comment>
<feature type="binding site" description="axial binding residue" evidence="5">
    <location>
        <position position="375"/>
    </location>
    <ligand>
        <name>heme</name>
        <dbReference type="ChEBI" id="CHEBI:30413"/>
    </ligand>
    <ligandPart>
        <name>Fe</name>
        <dbReference type="ChEBI" id="CHEBI:18248"/>
    </ligandPart>
</feature>
<evidence type="ECO:0000313" key="7">
    <source>
        <dbReference type="EMBL" id="KAJ4370443.1"/>
    </source>
</evidence>
<dbReference type="InterPro" id="IPR036396">
    <property type="entry name" value="Cyt_P450_sf"/>
</dbReference>
<dbReference type="AlphaFoldDB" id="A0A9W8Y817"/>